<evidence type="ECO:0000313" key="2">
    <source>
        <dbReference type="EMBL" id="QHN35162.1"/>
    </source>
</evidence>
<organism evidence="2 3">
    <name type="scientific">Gordonia pseudamarae</name>
    <dbReference type="NCBI Taxonomy" id="2831662"/>
    <lineage>
        <taxon>Bacteria</taxon>
        <taxon>Bacillati</taxon>
        <taxon>Actinomycetota</taxon>
        <taxon>Actinomycetes</taxon>
        <taxon>Mycobacteriales</taxon>
        <taxon>Gordoniaceae</taxon>
        <taxon>Gordonia</taxon>
    </lineage>
</organism>
<evidence type="ECO:0000259" key="1">
    <source>
        <dbReference type="Pfam" id="PF12728"/>
    </source>
</evidence>
<dbReference type="Proteomes" id="UP001059836">
    <property type="component" value="Chromosome"/>
</dbReference>
<reference evidence="2" key="1">
    <citation type="journal article" date="2021" name="Nat. Microbiol.">
        <title>Cocultivation of an ultrasmall environmental parasitic bacterium with lytic ability against bacteria associated with wastewater foams.</title>
        <authorList>
            <person name="Batinovic S."/>
            <person name="Rose J.J.A."/>
            <person name="Ratcliffe J."/>
            <person name="Seviour R.J."/>
            <person name="Petrovski S."/>
        </authorList>
    </citation>
    <scope>NUCLEOTIDE SEQUENCE</scope>
    <source>
        <strain evidence="2">CON9</strain>
    </source>
</reference>
<name>A0ABX6IHM9_9ACTN</name>
<proteinExistence type="predicted"/>
<evidence type="ECO:0000313" key="3">
    <source>
        <dbReference type="Proteomes" id="UP001059836"/>
    </source>
</evidence>
<dbReference type="NCBIfam" id="TIGR01764">
    <property type="entry name" value="excise"/>
    <property type="match status" value="1"/>
</dbReference>
<dbReference type="EMBL" id="CP045809">
    <property type="protein sequence ID" value="QHN35162.1"/>
    <property type="molecule type" value="Genomic_DNA"/>
</dbReference>
<gene>
    <name evidence="2" type="ORF">GII31_09955</name>
</gene>
<dbReference type="InterPro" id="IPR010093">
    <property type="entry name" value="SinI_DNA-bd"/>
</dbReference>
<sequence>MSESQPSPVFDDLRVFRKSEVAERLAVSEDTVDRLIAAGELRTVRPRKRGVVVQIPAASLRDYIYGVG</sequence>
<keyword evidence="3" id="KW-1185">Reference proteome</keyword>
<protein>
    <submittedName>
        <fullName evidence="2">Helix-turn-helix domain-containing protein</fullName>
    </submittedName>
</protein>
<dbReference type="RefSeq" id="WP_213249125.1">
    <property type="nucleotide sequence ID" value="NZ_CP045806.1"/>
</dbReference>
<accession>A0ABX6IHM9</accession>
<dbReference type="InterPro" id="IPR041657">
    <property type="entry name" value="HTH_17"/>
</dbReference>
<feature type="domain" description="Helix-turn-helix" evidence="1">
    <location>
        <begin position="19"/>
        <end position="64"/>
    </location>
</feature>
<dbReference type="Pfam" id="PF12728">
    <property type="entry name" value="HTH_17"/>
    <property type="match status" value="1"/>
</dbReference>